<sequence length="233" mass="26760">MTAEHHGPGHVKSCCRIFFAFIVFICILITLPLFITGLVFLAAYLFPDYPYPTFTLQDVKLYTFNVSSTTNSTLTSTLQITLSCRNGHEDDYNYYDGYSFQLDKFYVYATYRNQQITRPTLMVPTMHISNPDAVVWSSYLNGTEVSFNPDLAAYLEQDLLAGEMLISVEGSGWMRSKYGVYWVRSRLKVDCMAYVTFKNNNNVDNVIGNLVVKHPFEDRNCRVDVVKRKAYTN</sequence>
<evidence type="ECO:0000313" key="5">
    <source>
        <dbReference type="Proteomes" id="UP001408789"/>
    </source>
</evidence>
<protein>
    <recommendedName>
        <fullName evidence="6">Late embryogenesis abundant protein LEA-2 subgroup domain-containing protein</fullName>
    </recommendedName>
</protein>
<dbReference type="PANTHER" id="PTHR31415">
    <property type="entry name" value="OS05G0367900 PROTEIN"/>
    <property type="match status" value="1"/>
</dbReference>
<proteinExistence type="predicted"/>
<comment type="caution">
    <text evidence="4">The sequence shown here is derived from an EMBL/GenBank/DDBJ whole genome shotgun (WGS) entry which is preliminary data.</text>
</comment>
<comment type="subcellular location">
    <subcellularLocation>
        <location evidence="1">Membrane</location>
    </subcellularLocation>
</comment>
<evidence type="ECO:0000313" key="4">
    <source>
        <dbReference type="EMBL" id="KAK9059093.1"/>
    </source>
</evidence>
<reference evidence="4 5" key="1">
    <citation type="submission" date="2024-04" db="EMBL/GenBank/DDBJ databases">
        <title>The reference genome of an endangered Asteraceae, Deinandra increscens subsp. villosa, native to the Central Coast of California.</title>
        <authorList>
            <person name="Guilliams M."/>
            <person name="Hasenstab-Lehman K."/>
            <person name="Meyer R."/>
            <person name="Mcevoy S."/>
        </authorList>
    </citation>
    <scope>NUCLEOTIDE SEQUENCE [LARGE SCALE GENOMIC DNA]</scope>
    <source>
        <tissue evidence="4">Leaf</tissue>
    </source>
</reference>
<dbReference type="InterPro" id="IPR044839">
    <property type="entry name" value="NDR1-like"/>
</dbReference>
<evidence type="ECO:0008006" key="6">
    <source>
        <dbReference type="Google" id="ProtNLM"/>
    </source>
</evidence>
<keyword evidence="3" id="KW-0812">Transmembrane</keyword>
<name>A0AAP0CTK2_9ASTR</name>
<evidence type="ECO:0000256" key="3">
    <source>
        <dbReference type="SAM" id="Phobius"/>
    </source>
</evidence>
<feature type="transmembrane region" description="Helical" evidence="3">
    <location>
        <begin position="17"/>
        <end position="46"/>
    </location>
</feature>
<dbReference type="Proteomes" id="UP001408789">
    <property type="component" value="Unassembled WGS sequence"/>
</dbReference>
<dbReference type="AlphaFoldDB" id="A0AAP0CTK2"/>
<dbReference type="PANTHER" id="PTHR31415:SF166">
    <property type="entry name" value="LATE EMBRYOGENESIS ABUNDANT (LEA) HYDROXYPROLINE-RICH GLYCOPROTEIN FAMILY"/>
    <property type="match status" value="1"/>
</dbReference>
<dbReference type="GO" id="GO:0009506">
    <property type="term" value="C:plasmodesma"/>
    <property type="evidence" value="ECO:0007669"/>
    <property type="project" value="TreeGrafter"/>
</dbReference>
<gene>
    <name evidence="4" type="ORF">SSX86_021712</name>
</gene>
<evidence type="ECO:0000256" key="1">
    <source>
        <dbReference type="ARBA" id="ARBA00004370"/>
    </source>
</evidence>
<accession>A0AAP0CTK2</accession>
<dbReference type="EMBL" id="JBCNJP010000021">
    <property type="protein sequence ID" value="KAK9059093.1"/>
    <property type="molecule type" value="Genomic_DNA"/>
</dbReference>
<keyword evidence="5" id="KW-1185">Reference proteome</keyword>
<dbReference type="GO" id="GO:0005886">
    <property type="term" value="C:plasma membrane"/>
    <property type="evidence" value="ECO:0007669"/>
    <property type="project" value="TreeGrafter"/>
</dbReference>
<dbReference type="GO" id="GO:0098542">
    <property type="term" value="P:defense response to other organism"/>
    <property type="evidence" value="ECO:0007669"/>
    <property type="project" value="InterPro"/>
</dbReference>
<evidence type="ECO:0000256" key="2">
    <source>
        <dbReference type="ARBA" id="ARBA00023136"/>
    </source>
</evidence>
<keyword evidence="2 3" id="KW-0472">Membrane</keyword>
<keyword evidence="3" id="KW-1133">Transmembrane helix</keyword>
<organism evidence="4 5">
    <name type="scientific">Deinandra increscens subsp. villosa</name>
    <dbReference type="NCBI Taxonomy" id="3103831"/>
    <lineage>
        <taxon>Eukaryota</taxon>
        <taxon>Viridiplantae</taxon>
        <taxon>Streptophyta</taxon>
        <taxon>Embryophyta</taxon>
        <taxon>Tracheophyta</taxon>
        <taxon>Spermatophyta</taxon>
        <taxon>Magnoliopsida</taxon>
        <taxon>eudicotyledons</taxon>
        <taxon>Gunneridae</taxon>
        <taxon>Pentapetalae</taxon>
        <taxon>asterids</taxon>
        <taxon>campanulids</taxon>
        <taxon>Asterales</taxon>
        <taxon>Asteraceae</taxon>
        <taxon>Asteroideae</taxon>
        <taxon>Heliantheae alliance</taxon>
        <taxon>Madieae</taxon>
        <taxon>Madiinae</taxon>
        <taxon>Deinandra</taxon>
    </lineage>
</organism>